<dbReference type="AlphaFoldDB" id="A0A4U0SLQ2"/>
<evidence type="ECO:0000256" key="3">
    <source>
        <dbReference type="ARBA" id="ARBA00022989"/>
    </source>
</evidence>
<accession>A0A4U0SLQ2</accession>
<dbReference type="CDD" id="cd17324">
    <property type="entry name" value="MFS_NepI_like"/>
    <property type="match status" value="1"/>
</dbReference>
<comment type="caution">
    <text evidence="7">The sequence shown here is derived from an EMBL/GenBank/DDBJ whole genome shotgun (WGS) entry which is preliminary data.</text>
</comment>
<name>A0A4U0SLQ2_9ACTN</name>
<evidence type="ECO:0000313" key="8">
    <source>
        <dbReference type="Proteomes" id="UP000305778"/>
    </source>
</evidence>
<protein>
    <submittedName>
        <fullName evidence="7">MFS transporter</fullName>
    </submittedName>
</protein>
<dbReference type="SUPFAM" id="SSF103473">
    <property type="entry name" value="MFS general substrate transporter"/>
    <property type="match status" value="1"/>
</dbReference>
<evidence type="ECO:0000313" key="7">
    <source>
        <dbReference type="EMBL" id="TKA10830.1"/>
    </source>
</evidence>
<feature type="transmembrane region" description="Helical" evidence="5">
    <location>
        <begin position="360"/>
        <end position="379"/>
    </location>
</feature>
<feature type="transmembrane region" description="Helical" evidence="5">
    <location>
        <begin position="302"/>
        <end position="323"/>
    </location>
</feature>
<feature type="transmembrane region" description="Helical" evidence="5">
    <location>
        <begin position="447"/>
        <end position="468"/>
    </location>
</feature>
<reference evidence="7 8" key="1">
    <citation type="submission" date="2019-04" db="EMBL/GenBank/DDBJ databases">
        <title>Streptomyces oryziradicis sp. nov., a novel actinomycete isolated from rhizosphere soil of rice (Oryza sativa L.).</title>
        <authorList>
            <person name="Li C."/>
        </authorList>
    </citation>
    <scope>NUCLEOTIDE SEQUENCE [LARGE SCALE GENOMIC DNA]</scope>
    <source>
        <strain evidence="7 8">NEAU-C40</strain>
    </source>
</reference>
<evidence type="ECO:0000256" key="1">
    <source>
        <dbReference type="ARBA" id="ARBA00004651"/>
    </source>
</evidence>
<feature type="transmembrane region" description="Helical" evidence="5">
    <location>
        <begin position="191"/>
        <end position="210"/>
    </location>
</feature>
<sequence length="485" mass="49131">MTGEPGPEAEAGAAGPVRRLFGCGPRWSAPWGREEIFPARGRAAATARIGGYEVAAGQRLRPAGRGLSTPPVAGEPPVPVGAAGTATGTGPGGHALAVTAAACGLSVASIYYAQPLLPELTRSFHVPHAAATAVVTAGQVGYACGLALVVPLGDIVDRVRLASRLLVLAAPALLLAAAAPALWVLTVSAGLLGIAASASQVLVALTAAASPEQIRGRAVGTVMGGLTAGILLARVFAGAVTGLLGWRAVYVTAAVLVTGMAFALRAVLPQQAPQARGGHYARLLAGTLRLAAAEPVLRRRCVYGFAAFASFSAFWTPSAFLLTGDPYHFGESAVGAFALAGLVGVLSARPAGRMADRGHARAATGVFLALMVASFVPLALGGRHLGALIAGAVLLDFGLRGAQTANQQQIYRLPRVAHSRVTTVYMTSYFIGGAVGSAASASVYAHFGWPGVCVLGAALAAAPLPLWAAERDRPTTRTTPVEDTE</sequence>
<dbReference type="GO" id="GO:0022857">
    <property type="term" value="F:transmembrane transporter activity"/>
    <property type="evidence" value="ECO:0007669"/>
    <property type="project" value="InterPro"/>
</dbReference>
<feature type="transmembrane region" description="Helical" evidence="5">
    <location>
        <begin position="222"/>
        <end position="243"/>
    </location>
</feature>
<gene>
    <name evidence="7" type="ORF">FCI23_14470</name>
</gene>
<keyword evidence="3 5" id="KW-1133">Transmembrane helix</keyword>
<dbReference type="PANTHER" id="PTHR42910">
    <property type="entry name" value="TRANSPORTER SCO4007-RELATED"/>
    <property type="match status" value="1"/>
</dbReference>
<evidence type="ECO:0000256" key="4">
    <source>
        <dbReference type="ARBA" id="ARBA00023136"/>
    </source>
</evidence>
<keyword evidence="2 5" id="KW-0812">Transmembrane</keyword>
<proteinExistence type="predicted"/>
<feature type="transmembrane region" description="Helical" evidence="5">
    <location>
        <begin position="385"/>
        <end position="402"/>
    </location>
</feature>
<feature type="transmembrane region" description="Helical" evidence="5">
    <location>
        <begin position="329"/>
        <end position="348"/>
    </location>
</feature>
<evidence type="ECO:0000259" key="6">
    <source>
        <dbReference type="PROSITE" id="PS50850"/>
    </source>
</evidence>
<feature type="transmembrane region" description="Helical" evidence="5">
    <location>
        <begin position="249"/>
        <end position="268"/>
    </location>
</feature>
<dbReference type="InterPro" id="IPR036259">
    <property type="entry name" value="MFS_trans_sf"/>
</dbReference>
<dbReference type="Proteomes" id="UP000305778">
    <property type="component" value="Unassembled WGS sequence"/>
</dbReference>
<feature type="domain" description="Major facilitator superfamily (MFS) profile" evidence="6">
    <location>
        <begin position="92"/>
        <end position="474"/>
    </location>
</feature>
<dbReference type="Gene3D" id="1.20.1250.20">
    <property type="entry name" value="MFS general substrate transporter like domains"/>
    <property type="match status" value="1"/>
</dbReference>
<dbReference type="PANTHER" id="PTHR42910:SF1">
    <property type="entry name" value="MAJOR FACILITATOR SUPERFAMILY (MFS) PROFILE DOMAIN-CONTAINING PROTEIN"/>
    <property type="match status" value="1"/>
</dbReference>
<feature type="transmembrane region" description="Helical" evidence="5">
    <location>
        <begin position="95"/>
        <end position="113"/>
    </location>
</feature>
<comment type="subcellular location">
    <subcellularLocation>
        <location evidence="1">Cell membrane</location>
        <topology evidence="1">Multi-pass membrane protein</topology>
    </subcellularLocation>
</comment>
<organism evidence="7 8">
    <name type="scientific">Actinacidiphila oryziradicis</name>
    <dbReference type="NCBI Taxonomy" id="2571141"/>
    <lineage>
        <taxon>Bacteria</taxon>
        <taxon>Bacillati</taxon>
        <taxon>Actinomycetota</taxon>
        <taxon>Actinomycetes</taxon>
        <taxon>Kitasatosporales</taxon>
        <taxon>Streptomycetaceae</taxon>
        <taxon>Actinacidiphila</taxon>
    </lineage>
</organism>
<feature type="transmembrane region" description="Helical" evidence="5">
    <location>
        <begin position="165"/>
        <end position="185"/>
    </location>
</feature>
<feature type="transmembrane region" description="Helical" evidence="5">
    <location>
        <begin position="423"/>
        <end position="441"/>
    </location>
</feature>
<feature type="transmembrane region" description="Helical" evidence="5">
    <location>
        <begin position="133"/>
        <end position="153"/>
    </location>
</feature>
<dbReference type="Pfam" id="PF07690">
    <property type="entry name" value="MFS_1"/>
    <property type="match status" value="1"/>
</dbReference>
<dbReference type="InterPro" id="IPR011701">
    <property type="entry name" value="MFS"/>
</dbReference>
<dbReference type="EMBL" id="SUMC01000011">
    <property type="protein sequence ID" value="TKA10830.1"/>
    <property type="molecule type" value="Genomic_DNA"/>
</dbReference>
<keyword evidence="8" id="KW-1185">Reference proteome</keyword>
<evidence type="ECO:0000256" key="2">
    <source>
        <dbReference type="ARBA" id="ARBA00022692"/>
    </source>
</evidence>
<dbReference type="OrthoDB" id="9815356at2"/>
<evidence type="ECO:0000256" key="5">
    <source>
        <dbReference type="SAM" id="Phobius"/>
    </source>
</evidence>
<dbReference type="InterPro" id="IPR020846">
    <property type="entry name" value="MFS_dom"/>
</dbReference>
<keyword evidence="4 5" id="KW-0472">Membrane</keyword>
<dbReference type="PROSITE" id="PS50850">
    <property type="entry name" value="MFS"/>
    <property type="match status" value="1"/>
</dbReference>
<dbReference type="GO" id="GO:0005886">
    <property type="term" value="C:plasma membrane"/>
    <property type="evidence" value="ECO:0007669"/>
    <property type="project" value="UniProtKB-SubCell"/>
</dbReference>